<evidence type="ECO:0000313" key="5">
    <source>
        <dbReference type="Proteomes" id="UP000516260"/>
    </source>
</evidence>
<dbReference type="InterPro" id="IPR005456">
    <property type="entry name" value="Prepro-melanin_conc_hormone"/>
</dbReference>
<dbReference type="AlphaFoldDB" id="A0A4Z2BI35"/>
<proteinExistence type="predicted"/>
<evidence type="ECO:0000256" key="3">
    <source>
        <dbReference type="ARBA" id="ARBA00023320"/>
    </source>
</evidence>
<keyword evidence="2" id="KW-0732">Signal</keyword>
<protein>
    <submittedName>
        <fullName evidence="4">Uncharacterized protein</fullName>
    </submittedName>
</protein>
<gene>
    <name evidence="4" type="ORF">fugu_019952</name>
</gene>
<accession>A0A4Z2BI35</accession>
<keyword evidence="5" id="KW-1185">Reference proteome</keyword>
<dbReference type="GO" id="GO:0045202">
    <property type="term" value="C:synapse"/>
    <property type="evidence" value="ECO:0007669"/>
    <property type="project" value="GOC"/>
</dbReference>
<organism evidence="4 5">
    <name type="scientific">Takifugu bimaculatus</name>
    <dbReference type="NCBI Taxonomy" id="433685"/>
    <lineage>
        <taxon>Eukaryota</taxon>
        <taxon>Metazoa</taxon>
        <taxon>Chordata</taxon>
        <taxon>Craniata</taxon>
        <taxon>Vertebrata</taxon>
        <taxon>Euteleostomi</taxon>
        <taxon>Actinopterygii</taxon>
        <taxon>Neopterygii</taxon>
        <taxon>Teleostei</taxon>
        <taxon>Neoteleostei</taxon>
        <taxon>Acanthomorphata</taxon>
        <taxon>Eupercaria</taxon>
        <taxon>Tetraodontiformes</taxon>
        <taxon>Tetradontoidea</taxon>
        <taxon>Tetraodontidae</taxon>
        <taxon>Takifugu</taxon>
    </lineage>
</organism>
<evidence type="ECO:0000256" key="2">
    <source>
        <dbReference type="ARBA" id="ARBA00022729"/>
    </source>
</evidence>
<dbReference type="Proteomes" id="UP000516260">
    <property type="component" value="Chromosome 22"/>
</dbReference>
<name>A0A4Z2BI35_9TELE</name>
<comment type="function">
    <text evidence="1">Plays a role in skin pigmentation by antagonizing the action of melanotropin alpha. Induces melanin concentration within the melanophores. May participate in the control of the hypothalamo-pituitary adrenal gland axis by inhibiting the release of ACTH.</text>
</comment>
<dbReference type="Pfam" id="PF05824">
    <property type="entry name" value="Pro-MCH"/>
    <property type="match status" value="1"/>
</dbReference>
<dbReference type="EMBL" id="SWLE01000015">
    <property type="protein sequence ID" value="TNM91572.1"/>
    <property type="molecule type" value="Genomic_DNA"/>
</dbReference>
<dbReference type="GO" id="GO:0007268">
    <property type="term" value="P:chemical synaptic transmission"/>
    <property type="evidence" value="ECO:0007669"/>
    <property type="project" value="InterPro"/>
</dbReference>
<reference evidence="4 5" key="1">
    <citation type="submission" date="2019-04" db="EMBL/GenBank/DDBJ databases">
        <title>The sequence and de novo assembly of Takifugu bimaculatus genome using PacBio and Hi-C technologies.</title>
        <authorList>
            <person name="Xu P."/>
            <person name="Liu B."/>
            <person name="Zhou Z."/>
        </authorList>
    </citation>
    <scope>NUCLEOTIDE SEQUENCE [LARGE SCALE GENOMIC DNA]</scope>
    <source>
        <strain evidence="4">TB-2018</strain>
        <tissue evidence="4">Muscle</tissue>
    </source>
</reference>
<comment type="caution">
    <text evidence="4">The sequence shown here is derived from an EMBL/GenBank/DDBJ whole genome shotgun (WGS) entry which is preliminary data.</text>
</comment>
<dbReference type="PANTHER" id="PTHR12091">
    <property type="entry name" value="MELANIN-CONCENTRATING HORMONE"/>
    <property type="match status" value="1"/>
</dbReference>
<dbReference type="GO" id="GO:0030354">
    <property type="term" value="F:melanin-concentrating hormone activity"/>
    <property type="evidence" value="ECO:0007669"/>
    <property type="project" value="InterPro"/>
</dbReference>
<dbReference type="GO" id="GO:0031777">
    <property type="term" value="F:type 1 melanin-concentrating hormone receptor binding"/>
    <property type="evidence" value="ECO:0007669"/>
    <property type="project" value="TreeGrafter"/>
</dbReference>
<keyword evidence="3" id="KW-0527">Neuropeptide</keyword>
<sequence length="151" mass="16664">MAEVLVASVQKRHQIAEDTMISASSFLYTLVLFSGLSSRSVTVAMPAAKIEDEGLGLLLGDEPAVVPPVYRRMDVQGSSPRDGRSKIIVVSDLRLKGFHGESPAFLRSPHLLTDQNVPTEDGLTLERRNADLDILRCMVGRVYRPCWEVEV</sequence>
<evidence type="ECO:0000256" key="1">
    <source>
        <dbReference type="ARBA" id="ARBA00002122"/>
    </source>
</evidence>
<dbReference type="PANTHER" id="PTHR12091:SF0">
    <property type="entry name" value="PRO-MCH"/>
    <property type="match status" value="1"/>
</dbReference>
<dbReference type="GO" id="GO:0007218">
    <property type="term" value="P:neuropeptide signaling pathway"/>
    <property type="evidence" value="ECO:0007669"/>
    <property type="project" value="UniProtKB-KW"/>
</dbReference>
<evidence type="ECO:0000313" key="4">
    <source>
        <dbReference type="EMBL" id="TNM91572.1"/>
    </source>
</evidence>